<feature type="domain" description="SnoaL-like" evidence="1">
    <location>
        <begin position="6"/>
        <end position="60"/>
    </location>
</feature>
<dbReference type="EMBL" id="RXOC01000013">
    <property type="protein sequence ID" value="RXF67978.1"/>
    <property type="molecule type" value="Genomic_DNA"/>
</dbReference>
<dbReference type="Gene3D" id="3.10.450.50">
    <property type="match status" value="1"/>
</dbReference>
<evidence type="ECO:0000313" key="3">
    <source>
        <dbReference type="Proteomes" id="UP000290848"/>
    </source>
</evidence>
<sequence length="107" mass="11870">MNLPKVVADLVMAQDNYDSGAYANCFTEDAVVFDEGQTYTGRAEIKHWISNANEKYKSVMKPISFVEKGPESILTADISGDFEGSPIVLNYHFEFIDGLVRSLKITG</sequence>
<evidence type="ECO:0000313" key="2">
    <source>
        <dbReference type="EMBL" id="RXF67978.1"/>
    </source>
</evidence>
<proteinExistence type="predicted"/>
<dbReference type="Pfam" id="PF13577">
    <property type="entry name" value="SnoaL_4"/>
    <property type="match status" value="1"/>
</dbReference>
<accession>A0A4Q0M4S4</accession>
<comment type="caution">
    <text evidence="2">The sequence shown here is derived from an EMBL/GenBank/DDBJ whole genome shotgun (WGS) entry which is preliminary data.</text>
</comment>
<dbReference type="InterPro" id="IPR037401">
    <property type="entry name" value="SnoaL-like"/>
</dbReference>
<dbReference type="Proteomes" id="UP000290848">
    <property type="component" value="Unassembled WGS sequence"/>
</dbReference>
<dbReference type="RefSeq" id="WP_128770666.1">
    <property type="nucleotide sequence ID" value="NZ_RXOC01000013.1"/>
</dbReference>
<protein>
    <submittedName>
        <fullName evidence="2">Nuclear transport factor 2 family protein</fullName>
    </submittedName>
</protein>
<dbReference type="AlphaFoldDB" id="A0A4Q0M4S4"/>
<organism evidence="2 3">
    <name type="scientific">Arcticibacter tournemirensis</name>
    <dbReference type="NCBI Taxonomy" id="699437"/>
    <lineage>
        <taxon>Bacteria</taxon>
        <taxon>Pseudomonadati</taxon>
        <taxon>Bacteroidota</taxon>
        <taxon>Sphingobacteriia</taxon>
        <taxon>Sphingobacteriales</taxon>
        <taxon>Sphingobacteriaceae</taxon>
        <taxon>Arcticibacter</taxon>
    </lineage>
</organism>
<name>A0A4Q0M4S4_9SPHI</name>
<dbReference type="SUPFAM" id="SSF54427">
    <property type="entry name" value="NTF2-like"/>
    <property type="match status" value="1"/>
</dbReference>
<gene>
    <name evidence="2" type="ORF">EKH83_17035</name>
</gene>
<reference evidence="2 3" key="1">
    <citation type="submission" date="2018-12" db="EMBL/GenBank/DDBJ databases">
        <title>The Draft Genome Sequence of the Soil Bacterium Pedobacter tournemirensis R1.</title>
        <authorList>
            <person name="He J."/>
        </authorList>
    </citation>
    <scope>NUCLEOTIDE SEQUENCE [LARGE SCALE GENOMIC DNA]</scope>
    <source>
        <strain evidence="2 3">R1</strain>
    </source>
</reference>
<dbReference type="InterPro" id="IPR032710">
    <property type="entry name" value="NTF2-like_dom_sf"/>
</dbReference>
<evidence type="ECO:0000259" key="1">
    <source>
        <dbReference type="Pfam" id="PF13577"/>
    </source>
</evidence>